<dbReference type="CDD" id="cd03337">
    <property type="entry name" value="TCP1_gamma"/>
    <property type="match status" value="1"/>
</dbReference>
<dbReference type="GO" id="GO:0140662">
    <property type="term" value="F:ATP-dependent protein folding chaperone"/>
    <property type="evidence" value="ECO:0007669"/>
    <property type="project" value="InterPro"/>
</dbReference>
<sequence length="561" mass="61749">MMPPGGMAGGGQQGVFVINKNAKRDQGRKAQLTNIQAGKTVAGIVRTTLGPRAMLKMLLDPMGGIVMTNDGNAILREVDVSHPAAKNMIELSRAQDEEVGDGTTSVIILAGELLGVAEPLIEKKLHPTLIVSGYMKALEDAQTLLKELAYPVDLEHPEALREIVRGSIDTKFASRFGTLISDLAIKAVKTVCITKNDGRKEIDVKRFAKVEKIQGGELTDCQVLDGVMFNKDITHPRMRREIRNPRVVLLDCPLEYKKGESQTNVEITKESDWEKLLQQEEEEMRRVCDDILKVKPDLVITEKGVSDLAQHFLMKGGVSVIRRIRKTDNLRIARVTGAHICNRTEELQESMVGTKCGRFKVNKLGEEYFTYLTECQDPKACSIILRGATRDVLNEMERNLQDAFAVARNIILEPLLLPGGGAVEMELAARLKEKSKTIEGSRQYAYRAVGEALEVIPRSLAHNCGADVVRAMTDLRARHATTGNAHIGIDGKTGKVADVKVLSIFDTFAVKQQTLRTSIEAAAMLLRIDDIISGISKKKRDDKPSAVLGSEDETFGDSRDG</sequence>
<proteinExistence type="inferred from homology"/>
<evidence type="ECO:0000256" key="4">
    <source>
        <dbReference type="ARBA" id="ARBA00017187"/>
    </source>
</evidence>
<accession>A0A812TS31</accession>
<keyword evidence="8 10" id="KW-0143">Chaperone</keyword>
<dbReference type="FunFam" id="3.50.7.10:FF:000005">
    <property type="entry name" value="T-complex protein 1 subunit gamma"/>
    <property type="match status" value="1"/>
</dbReference>
<evidence type="ECO:0000313" key="13">
    <source>
        <dbReference type="EMBL" id="CAE7546237.1"/>
    </source>
</evidence>
<dbReference type="Proteomes" id="UP000649617">
    <property type="component" value="Unassembled WGS sequence"/>
</dbReference>
<comment type="subcellular location">
    <subcellularLocation>
        <location evidence="1">Cytoplasm</location>
    </subcellularLocation>
</comment>
<dbReference type="FunFam" id="1.10.560.10:FF:000073">
    <property type="entry name" value="T-complex protein 1 subunit gamma"/>
    <property type="match status" value="1"/>
</dbReference>
<dbReference type="NCBIfam" id="NF041083">
    <property type="entry name" value="thermosome_beta"/>
    <property type="match status" value="1"/>
</dbReference>
<dbReference type="SUPFAM" id="SSF48592">
    <property type="entry name" value="GroEL equatorial domain-like"/>
    <property type="match status" value="1"/>
</dbReference>
<dbReference type="PANTHER" id="PTHR11353">
    <property type="entry name" value="CHAPERONIN"/>
    <property type="match status" value="1"/>
</dbReference>
<dbReference type="GO" id="GO:0016887">
    <property type="term" value="F:ATP hydrolysis activity"/>
    <property type="evidence" value="ECO:0007669"/>
    <property type="project" value="InterPro"/>
</dbReference>
<comment type="similarity">
    <text evidence="2 10">Belongs to the TCP-1 chaperonin family.</text>
</comment>
<dbReference type="NCBIfam" id="TIGR02344">
    <property type="entry name" value="chap_CCT_gamma"/>
    <property type="match status" value="1"/>
</dbReference>
<comment type="caution">
    <text evidence="13">The sequence shown here is derived from an EMBL/GenBank/DDBJ whole genome shotgun (WGS) entry which is preliminary data.</text>
</comment>
<dbReference type="GO" id="GO:0051082">
    <property type="term" value="F:unfolded protein binding"/>
    <property type="evidence" value="ECO:0007669"/>
    <property type="project" value="InterPro"/>
</dbReference>
<evidence type="ECO:0000256" key="2">
    <source>
        <dbReference type="ARBA" id="ARBA00008020"/>
    </source>
</evidence>
<dbReference type="Pfam" id="PF00118">
    <property type="entry name" value="Cpn60_TCP1"/>
    <property type="match status" value="1"/>
</dbReference>
<keyword evidence="6 10" id="KW-0547">Nucleotide-binding</keyword>
<dbReference type="AlphaFoldDB" id="A0A812TS31"/>
<dbReference type="PROSITE" id="PS00751">
    <property type="entry name" value="TCP1_2"/>
    <property type="match status" value="1"/>
</dbReference>
<keyword evidence="7 10" id="KW-0067">ATP-binding</keyword>
<comment type="subunit">
    <text evidence="3">Heterooligomeric complex of about 850 to 900 kDa that forms two stacked rings, 12 to 16 nm in diameter.</text>
</comment>
<organism evidence="13 14">
    <name type="scientific">Symbiodinium pilosum</name>
    <name type="common">Dinoflagellate</name>
    <dbReference type="NCBI Taxonomy" id="2952"/>
    <lineage>
        <taxon>Eukaryota</taxon>
        <taxon>Sar</taxon>
        <taxon>Alveolata</taxon>
        <taxon>Dinophyceae</taxon>
        <taxon>Suessiales</taxon>
        <taxon>Symbiodiniaceae</taxon>
        <taxon>Symbiodinium</taxon>
    </lineage>
</organism>
<dbReference type="Gene3D" id="3.50.7.10">
    <property type="entry name" value="GroEL"/>
    <property type="match status" value="1"/>
</dbReference>
<dbReference type="SUPFAM" id="SSF52029">
    <property type="entry name" value="GroEL apical domain-like"/>
    <property type="match status" value="1"/>
</dbReference>
<evidence type="ECO:0000256" key="5">
    <source>
        <dbReference type="ARBA" id="ARBA00022490"/>
    </source>
</evidence>
<dbReference type="InterPro" id="IPR027410">
    <property type="entry name" value="TCP-1-like_intermed_sf"/>
</dbReference>
<dbReference type="GO" id="GO:0005524">
    <property type="term" value="F:ATP binding"/>
    <property type="evidence" value="ECO:0007669"/>
    <property type="project" value="UniProtKB-KW"/>
</dbReference>
<dbReference type="FunFam" id="1.10.560.10:FF:000085">
    <property type="entry name" value="T-complex protein 1 subunit gamma"/>
    <property type="match status" value="1"/>
</dbReference>
<evidence type="ECO:0000256" key="1">
    <source>
        <dbReference type="ARBA" id="ARBA00004496"/>
    </source>
</evidence>
<dbReference type="SUPFAM" id="SSF54849">
    <property type="entry name" value="GroEL-intermediate domain like"/>
    <property type="match status" value="1"/>
</dbReference>
<evidence type="ECO:0000256" key="12">
    <source>
        <dbReference type="SAM" id="MobiDB-lite"/>
    </source>
</evidence>
<keyword evidence="14" id="KW-1185">Reference proteome</keyword>
<dbReference type="PROSITE" id="PS00995">
    <property type="entry name" value="TCP1_3"/>
    <property type="match status" value="1"/>
</dbReference>
<dbReference type="InterPro" id="IPR054827">
    <property type="entry name" value="thermosome_alpha"/>
</dbReference>
<dbReference type="InterPro" id="IPR053374">
    <property type="entry name" value="TCP-1_chaperonin"/>
</dbReference>
<dbReference type="Gene3D" id="3.30.260.10">
    <property type="entry name" value="TCP-1-like chaperonin intermediate domain"/>
    <property type="match status" value="1"/>
</dbReference>
<evidence type="ECO:0000256" key="9">
    <source>
        <dbReference type="ARBA" id="ARBA00024677"/>
    </source>
</evidence>
<gene>
    <name evidence="13" type="ORF">SPIL2461_LOCUS14494</name>
</gene>
<evidence type="ECO:0000256" key="11">
    <source>
        <dbReference type="RuleBase" id="RU004191"/>
    </source>
</evidence>
<reference evidence="13" key="1">
    <citation type="submission" date="2021-02" db="EMBL/GenBank/DDBJ databases">
        <authorList>
            <person name="Dougan E. K."/>
            <person name="Rhodes N."/>
            <person name="Thang M."/>
            <person name="Chan C."/>
        </authorList>
    </citation>
    <scope>NUCLEOTIDE SEQUENCE</scope>
</reference>
<evidence type="ECO:0000256" key="10">
    <source>
        <dbReference type="RuleBase" id="RU004187"/>
    </source>
</evidence>
<dbReference type="InterPro" id="IPR027409">
    <property type="entry name" value="GroEL-like_apical_dom_sf"/>
</dbReference>
<dbReference type="EMBL" id="CAJNIZ010033558">
    <property type="protein sequence ID" value="CAE7546237.1"/>
    <property type="molecule type" value="Genomic_DNA"/>
</dbReference>
<dbReference type="NCBIfam" id="NF041082">
    <property type="entry name" value="thermosome_alpha"/>
    <property type="match status" value="1"/>
</dbReference>
<evidence type="ECO:0000313" key="14">
    <source>
        <dbReference type="Proteomes" id="UP000649617"/>
    </source>
</evidence>
<keyword evidence="5" id="KW-0963">Cytoplasm</keyword>
<comment type="function">
    <text evidence="9">Molecular chaperone; assists the folding of proteins upon ATP hydrolysis. Known to play a role, in vitro, in the folding of actin and tubulin.</text>
</comment>
<dbReference type="PRINTS" id="PR00304">
    <property type="entry name" value="TCOMPLEXTCP1"/>
</dbReference>
<feature type="region of interest" description="Disordered" evidence="12">
    <location>
        <begin position="537"/>
        <end position="561"/>
    </location>
</feature>
<evidence type="ECO:0000256" key="6">
    <source>
        <dbReference type="ARBA" id="ARBA00022741"/>
    </source>
</evidence>
<dbReference type="InterPro" id="IPR027413">
    <property type="entry name" value="GROEL-like_equatorial_sf"/>
</dbReference>
<dbReference type="OrthoDB" id="10248520at2759"/>
<dbReference type="InterPro" id="IPR002194">
    <property type="entry name" value="Chaperonin_TCP-1_CS"/>
</dbReference>
<name>A0A812TS31_SYMPI</name>
<dbReference type="InterPro" id="IPR012719">
    <property type="entry name" value="Chap_CCT_gamma"/>
</dbReference>
<evidence type="ECO:0000256" key="8">
    <source>
        <dbReference type="ARBA" id="ARBA00023186"/>
    </source>
</evidence>
<dbReference type="InterPro" id="IPR002423">
    <property type="entry name" value="Cpn60/GroEL/TCP-1"/>
</dbReference>
<dbReference type="Gene3D" id="1.10.560.10">
    <property type="entry name" value="GroEL-like equatorial domain"/>
    <property type="match status" value="1"/>
</dbReference>
<evidence type="ECO:0000256" key="3">
    <source>
        <dbReference type="ARBA" id="ARBA00011531"/>
    </source>
</evidence>
<evidence type="ECO:0000256" key="7">
    <source>
        <dbReference type="ARBA" id="ARBA00022840"/>
    </source>
</evidence>
<dbReference type="PROSITE" id="PS00750">
    <property type="entry name" value="TCP1_1"/>
    <property type="match status" value="1"/>
</dbReference>
<dbReference type="GO" id="GO:0005832">
    <property type="term" value="C:chaperonin-containing T-complex"/>
    <property type="evidence" value="ECO:0007669"/>
    <property type="project" value="UniProtKB-ARBA"/>
</dbReference>
<protein>
    <recommendedName>
        <fullName evidence="4 11">T-complex protein 1 subunit gamma</fullName>
    </recommendedName>
</protein>
<dbReference type="InterPro" id="IPR017998">
    <property type="entry name" value="Chaperone_TCP-1"/>
</dbReference>